<name>A0ABR4PQ85_9HELO</name>
<organism evidence="3 4">
    <name type="scientific">Phlyctema vagabunda</name>
    <dbReference type="NCBI Taxonomy" id="108571"/>
    <lineage>
        <taxon>Eukaryota</taxon>
        <taxon>Fungi</taxon>
        <taxon>Dikarya</taxon>
        <taxon>Ascomycota</taxon>
        <taxon>Pezizomycotina</taxon>
        <taxon>Leotiomycetes</taxon>
        <taxon>Helotiales</taxon>
        <taxon>Dermateaceae</taxon>
        <taxon>Phlyctema</taxon>
    </lineage>
</organism>
<evidence type="ECO:0000256" key="1">
    <source>
        <dbReference type="SAM" id="MobiDB-lite"/>
    </source>
</evidence>
<evidence type="ECO:0000256" key="2">
    <source>
        <dbReference type="SAM" id="Phobius"/>
    </source>
</evidence>
<keyword evidence="2" id="KW-1133">Transmembrane helix</keyword>
<accession>A0ABR4PQ85</accession>
<proteinExistence type="predicted"/>
<feature type="region of interest" description="Disordered" evidence="1">
    <location>
        <begin position="78"/>
        <end position="98"/>
    </location>
</feature>
<dbReference type="EMBL" id="JBFCZG010000002">
    <property type="protein sequence ID" value="KAL3425545.1"/>
    <property type="molecule type" value="Genomic_DNA"/>
</dbReference>
<feature type="compositionally biased region" description="Acidic residues" evidence="1">
    <location>
        <begin position="162"/>
        <end position="172"/>
    </location>
</feature>
<sequence length="246" mass="26981">MVQQSTPTSDGDDVTAIDIEAAVSQLIREVETFMSVLRERTTSKSQARAQEPSNDRFAQWDRNTTRFRTVLSNLEERLQRGSANSGREFLQGRDSLPCSISNLKSRVSQMEARVEQLRSRSAGVQDREPTQANNSASSRNSGGPSGSATWTNYTAEDVQNFESDDSDSDDTDGGSNGGLGGPPEDGPPDGRDPDDNELRLFLGTILPQWAVALVLLMLFNLSLGQFLRPRRIDTDPSSKGKRGKDI</sequence>
<gene>
    <name evidence="3" type="ORF">PVAG01_02336</name>
</gene>
<feature type="compositionally biased region" description="Low complexity" evidence="1">
    <location>
        <begin position="132"/>
        <end position="148"/>
    </location>
</feature>
<feature type="compositionally biased region" description="Gly residues" evidence="1">
    <location>
        <begin position="174"/>
        <end position="183"/>
    </location>
</feature>
<feature type="region of interest" description="Disordered" evidence="1">
    <location>
        <begin position="111"/>
        <end position="196"/>
    </location>
</feature>
<feature type="transmembrane region" description="Helical" evidence="2">
    <location>
        <begin position="200"/>
        <end position="221"/>
    </location>
</feature>
<evidence type="ECO:0008006" key="5">
    <source>
        <dbReference type="Google" id="ProtNLM"/>
    </source>
</evidence>
<comment type="caution">
    <text evidence="3">The sequence shown here is derived from an EMBL/GenBank/DDBJ whole genome shotgun (WGS) entry which is preliminary data.</text>
</comment>
<keyword evidence="2" id="KW-0472">Membrane</keyword>
<keyword evidence="2" id="KW-0812">Transmembrane</keyword>
<evidence type="ECO:0000313" key="3">
    <source>
        <dbReference type="EMBL" id="KAL3425545.1"/>
    </source>
</evidence>
<reference evidence="3 4" key="1">
    <citation type="submission" date="2024-06" db="EMBL/GenBank/DDBJ databases">
        <title>Complete genome of Phlyctema vagabunda strain 19-DSS-EL-015.</title>
        <authorList>
            <person name="Fiorenzani C."/>
        </authorList>
    </citation>
    <scope>NUCLEOTIDE SEQUENCE [LARGE SCALE GENOMIC DNA]</scope>
    <source>
        <strain evidence="3 4">19-DSS-EL-015</strain>
    </source>
</reference>
<keyword evidence="4" id="KW-1185">Reference proteome</keyword>
<dbReference type="Proteomes" id="UP001629113">
    <property type="component" value="Unassembled WGS sequence"/>
</dbReference>
<evidence type="ECO:0000313" key="4">
    <source>
        <dbReference type="Proteomes" id="UP001629113"/>
    </source>
</evidence>
<feature type="compositionally biased region" description="Polar residues" evidence="1">
    <location>
        <begin position="43"/>
        <end position="52"/>
    </location>
</feature>
<feature type="region of interest" description="Disordered" evidence="1">
    <location>
        <begin position="39"/>
        <end position="62"/>
    </location>
</feature>
<protein>
    <recommendedName>
        <fullName evidence="5">Syntaxin 6 N-terminal domain-containing protein</fullName>
    </recommendedName>
</protein>